<dbReference type="InterPro" id="IPR004433">
    <property type="entry name" value="MenaQ_synth_MenD"/>
</dbReference>
<comment type="pathway">
    <text evidence="6">Quinol/quinone metabolism; 1,4-dihydroxy-2-naphthoate biosynthesis; 1,4-dihydroxy-2-naphthoate from chorismate: step 2/7.</text>
</comment>
<dbReference type="RefSeq" id="WP_244899289.1">
    <property type="nucleotide sequence ID" value="NZ_CAUPFC010000014.1"/>
</dbReference>
<dbReference type="GO" id="GO:0000287">
    <property type="term" value="F:magnesium ion binding"/>
    <property type="evidence" value="ECO:0007669"/>
    <property type="project" value="UniProtKB-UniRule"/>
</dbReference>
<dbReference type="Pfam" id="PF02776">
    <property type="entry name" value="TPP_enzyme_N"/>
    <property type="match status" value="1"/>
</dbReference>
<dbReference type="GO" id="GO:0030145">
    <property type="term" value="F:manganese ion binding"/>
    <property type="evidence" value="ECO:0007669"/>
    <property type="project" value="UniProtKB-UniRule"/>
</dbReference>
<dbReference type="InterPro" id="IPR012001">
    <property type="entry name" value="Thiamin_PyroP_enz_TPP-bd_dom"/>
</dbReference>
<dbReference type="EC" id="2.2.1.9" evidence="6"/>
<evidence type="ECO:0000256" key="1">
    <source>
        <dbReference type="ARBA" id="ARBA00022679"/>
    </source>
</evidence>
<gene>
    <name evidence="6 10" type="primary">menD</name>
    <name evidence="10" type="ORF">R6G74_08105</name>
</gene>
<dbReference type="AlphaFoldDB" id="A0AAW9HKD0"/>
<dbReference type="Gene3D" id="3.40.50.970">
    <property type="match status" value="2"/>
</dbReference>
<evidence type="ECO:0000259" key="9">
    <source>
        <dbReference type="Pfam" id="PF02776"/>
    </source>
</evidence>
<feature type="region of interest" description="Disordered" evidence="7">
    <location>
        <begin position="1"/>
        <end position="35"/>
    </location>
</feature>
<evidence type="ECO:0000259" key="8">
    <source>
        <dbReference type="Pfam" id="PF02775"/>
    </source>
</evidence>
<organism evidence="10 11">
    <name type="scientific">Actinotignum timonense</name>
    <dbReference type="NCBI Taxonomy" id="1870995"/>
    <lineage>
        <taxon>Bacteria</taxon>
        <taxon>Bacillati</taxon>
        <taxon>Actinomycetota</taxon>
        <taxon>Actinomycetes</taxon>
        <taxon>Actinomycetales</taxon>
        <taxon>Actinomycetaceae</taxon>
        <taxon>Actinotignum</taxon>
    </lineage>
</organism>
<dbReference type="EMBL" id="JAWNFV010000018">
    <property type="protein sequence ID" value="MDY5141265.1"/>
    <property type="molecule type" value="Genomic_DNA"/>
</dbReference>
<dbReference type="HAMAP" id="MF_01659">
    <property type="entry name" value="MenD"/>
    <property type="match status" value="1"/>
</dbReference>
<comment type="function">
    <text evidence="6">Catalyzes the thiamine diphosphate-dependent decarboxylation of 2-oxoglutarate and the subsequent addition of the resulting succinic semialdehyde-thiamine pyrophosphate anion to isochorismate to yield 2-succinyl-5-enolpyruvyl-6-hydroxy-3-cyclohexene-1-carboxylate (SEPHCHC).</text>
</comment>
<protein>
    <recommendedName>
        <fullName evidence="6">2-succinyl-5-enolpyruvyl-6-hydroxy-3-cyclohexene-1-carboxylate synthase</fullName>
        <shortName evidence="6">SEPHCHC synthase</shortName>
        <ecNumber evidence="6">2.2.1.9</ecNumber>
    </recommendedName>
    <alternativeName>
        <fullName evidence="6">Menaquinone biosynthesis protein MenD</fullName>
    </alternativeName>
</protein>
<dbReference type="PIRSF" id="PIRSF004983">
    <property type="entry name" value="MenD"/>
    <property type="match status" value="1"/>
</dbReference>
<comment type="cofactor">
    <cofactor evidence="6">
        <name>Mg(2+)</name>
        <dbReference type="ChEBI" id="CHEBI:18420"/>
    </cofactor>
    <cofactor evidence="6">
        <name>Mn(2+)</name>
        <dbReference type="ChEBI" id="CHEBI:29035"/>
    </cofactor>
</comment>
<sequence>MSMMNDDATRAAAPRTLPSAATAPAAPDRAAPADPTATHARDIIGALIGCGVRHMVICPGSRNAPLTYAAAAAARAGLITTHVRVDERSAGFFALGLARGEVLAAEPLPVAVITTSGTAVANLHPALAEADATGIPLLAVTADRPAYLRGTGANQTTQQAGMFATVVRAQLDIPAFGEDGAVVANQVWRAVARALGEGGRPGPAHLNICLDGNLAALPAPPRVWPAPRRIAAPAPMGTAGTPWPEVLDRELGTVIVAGDATGSGAGIVALAGALGWPLLAEPSSPAAYGPALSHYVYYLTHMQGIEQVLLCGHPTLSRPVTQLLKRADINIVAVADRSGYYFDPFGTVRAVLPALPPAPETTGTIPPLWRAAEERSATMISRRRSLAARTPGAPFDPLHIACTIWDSHSEHPESAPLLFVGASASIRILDRAARTPARPLRVLSNRGLAGIDGTISCARGLATATGEPVRVLLGDLTFLHDMGGLLRGSHEPEVDLQVIVLNDAGGSIFAGLEHGEPQHAQDFGRYFATPQRCDIEYLAYGMGADYLEVRSLDQLDDLLARPIRGVSVVEVRTDIPDLRARDAQVQAEISAALGA</sequence>
<dbReference type="CDD" id="cd07037">
    <property type="entry name" value="TPP_PYR_MenD"/>
    <property type="match status" value="1"/>
</dbReference>
<evidence type="ECO:0000256" key="3">
    <source>
        <dbReference type="ARBA" id="ARBA00022842"/>
    </source>
</evidence>
<keyword evidence="2 6" id="KW-0479">Metal-binding</keyword>
<comment type="catalytic activity">
    <reaction evidence="6">
        <text>isochorismate + 2-oxoglutarate + H(+) = 5-enolpyruvoyl-6-hydroxy-2-succinyl-cyclohex-3-ene-1-carboxylate + CO2</text>
        <dbReference type="Rhea" id="RHEA:25593"/>
        <dbReference type="ChEBI" id="CHEBI:15378"/>
        <dbReference type="ChEBI" id="CHEBI:16526"/>
        <dbReference type="ChEBI" id="CHEBI:16810"/>
        <dbReference type="ChEBI" id="CHEBI:29780"/>
        <dbReference type="ChEBI" id="CHEBI:58818"/>
        <dbReference type="EC" id="2.2.1.9"/>
    </reaction>
</comment>
<dbReference type="Proteomes" id="UP001288320">
    <property type="component" value="Unassembled WGS sequence"/>
</dbReference>
<keyword evidence="4 6" id="KW-0786">Thiamine pyrophosphate</keyword>
<dbReference type="Gene3D" id="3.40.50.1220">
    <property type="entry name" value="TPP-binding domain"/>
    <property type="match status" value="1"/>
</dbReference>
<evidence type="ECO:0000313" key="11">
    <source>
        <dbReference type="Proteomes" id="UP001288320"/>
    </source>
</evidence>
<dbReference type="GeneID" id="92814514"/>
<comment type="pathway">
    <text evidence="6">Quinol/quinone metabolism; menaquinone biosynthesis.</text>
</comment>
<evidence type="ECO:0000256" key="7">
    <source>
        <dbReference type="SAM" id="MobiDB-lite"/>
    </source>
</evidence>
<evidence type="ECO:0000256" key="6">
    <source>
        <dbReference type="HAMAP-Rule" id="MF_01659"/>
    </source>
</evidence>
<dbReference type="NCBIfam" id="TIGR00173">
    <property type="entry name" value="menD"/>
    <property type="match status" value="1"/>
</dbReference>
<dbReference type="GO" id="GO:0030976">
    <property type="term" value="F:thiamine pyrophosphate binding"/>
    <property type="evidence" value="ECO:0007669"/>
    <property type="project" value="UniProtKB-UniRule"/>
</dbReference>
<feature type="domain" description="Thiamine pyrophosphate enzyme N-terminal TPP-binding" evidence="9">
    <location>
        <begin position="40"/>
        <end position="159"/>
    </location>
</feature>
<keyword evidence="3 6" id="KW-0460">Magnesium</keyword>
<accession>A0AAW9HKD0</accession>
<evidence type="ECO:0000256" key="4">
    <source>
        <dbReference type="ARBA" id="ARBA00023052"/>
    </source>
</evidence>
<comment type="similarity">
    <text evidence="6">Belongs to the TPP enzyme family. MenD subfamily.</text>
</comment>
<dbReference type="CDD" id="cd02009">
    <property type="entry name" value="TPP_SHCHC_synthase"/>
    <property type="match status" value="1"/>
</dbReference>
<proteinExistence type="inferred from homology"/>
<evidence type="ECO:0000256" key="2">
    <source>
        <dbReference type="ARBA" id="ARBA00022723"/>
    </source>
</evidence>
<dbReference type="Pfam" id="PF02775">
    <property type="entry name" value="TPP_enzyme_C"/>
    <property type="match status" value="1"/>
</dbReference>
<dbReference type="SUPFAM" id="SSF52518">
    <property type="entry name" value="Thiamin diphosphate-binding fold (THDP-binding)"/>
    <property type="match status" value="2"/>
</dbReference>
<name>A0AAW9HKD0_9ACTO</name>
<reference evidence="10" key="1">
    <citation type="submission" date="2023-10" db="EMBL/GenBank/DDBJ databases">
        <title>Whole Genome based description of the genera Actinobaculum and Actinotignum reveals a complex phylogenetic relationship within the species included in the genus Actinotignum.</title>
        <authorList>
            <person name="Jensen C.S."/>
            <person name="Dargis R."/>
            <person name="Kemp M."/>
            <person name="Christensen J.J."/>
        </authorList>
    </citation>
    <scope>NUCLEOTIDE SEQUENCE</scope>
    <source>
        <strain evidence="10">SLA_B245</strain>
    </source>
</reference>
<dbReference type="PANTHER" id="PTHR42916">
    <property type="entry name" value="2-SUCCINYL-5-ENOLPYRUVYL-6-HYDROXY-3-CYCLOHEXENE-1-CARBOXYLATE SYNTHASE"/>
    <property type="match status" value="1"/>
</dbReference>
<feature type="compositionally biased region" description="Low complexity" evidence="7">
    <location>
        <begin position="10"/>
        <end position="35"/>
    </location>
</feature>
<dbReference type="PANTHER" id="PTHR42916:SF1">
    <property type="entry name" value="PROTEIN PHYLLO, CHLOROPLASTIC"/>
    <property type="match status" value="1"/>
</dbReference>
<evidence type="ECO:0000256" key="5">
    <source>
        <dbReference type="ARBA" id="ARBA00023211"/>
    </source>
</evidence>
<feature type="domain" description="Thiamine pyrophosphate enzyme TPP-binding" evidence="8">
    <location>
        <begin position="437"/>
        <end position="571"/>
    </location>
</feature>
<keyword evidence="5 6" id="KW-0464">Manganese</keyword>
<keyword evidence="6" id="KW-0474">Menaquinone biosynthesis</keyword>
<keyword evidence="1 6" id="KW-0808">Transferase</keyword>
<dbReference type="InterPro" id="IPR029061">
    <property type="entry name" value="THDP-binding"/>
</dbReference>
<evidence type="ECO:0000313" key="10">
    <source>
        <dbReference type="EMBL" id="MDY5141265.1"/>
    </source>
</evidence>
<dbReference type="GO" id="GO:0009234">
    <property type="term" value="P:menaquinone biosynthetic process"/>
    <property type="evidence" value="ECO:0007669"/>
    <property type="project" value="UniProtKB-UniRule"/>
</dbReference>
<comment type="cofactor">
    <cofactor evidence="6">
        <name>thiamine diphosphate</name>
        <dbReference type="ChEBI" id="CHEBI:58937"/>
    </cofactor>
    <text evidence="6">Binds 1 thiamine pyrophosphate per subunit.</text>
</comment>
<comment type="subunit">
    <text evidence="6">Homodimer.</text>
</comment>
<comment type="caution">
    <text evidence="10">The sequence shown here is derived from an EMBL/GenBank/DDBJ whole genome shotgun (WGS) entry which is preliminary data.</text>
</comment>
<dbReference type="GO" id="GO:0070204">
    <property type="term" value="F:2-succinyl-5-enolpyruvyl-6-hydroxy-3-cyclohexene-1-carboxylic-acid synthase activity"/>
    <property type="evidence" value="ECO:0007669"/>
    <property type="project" value="UniProtKB-UniRule"/>
</dbReference>
<dbReference type="InterPro" id="IPR011766">
    <property type="entry name" value="TPP_enzyme_TPP-bd"/>
</dbReference>